<comment type="catalytic activity">
    <reaction evidence="5 6">
        <text>Exonucleolytic cleavage in either 5'- to 3'- or 3'- to 5'-direction to yield nucleoside 5'-phosphates.</text>
        <dbReference type="EC" id="3.1.11.6"/>
    </reaction>
</comment>
<comment type="similarity">
    <text evidence="5 6">Belongs to the XseA family.</text>
</comment>
<keyword evidence="3 5" id="KW-0378">Hydrolase</keyword>
<dbReference type="RefSeq" id="WP_154502236.1">
    <property type="nucleotide sequence ID" value="NZ_VUMN01000001.1"/>
</dbReference>
<dbReference type="GO" id="GO:0005737">
    <property type="term" value="C:cytoplasm"/>
    <property type="evidence" value="ECO:0007669"/>
    <property type="project" value="UniProtKB-SubCell"/>
</dbReference>
<keyword evidence="4 5" id="KW-0269">Exonuclease</keyword>
<dbReference type="EC" id="3.1.11.6" evidence="5"/>
<dbReference type="Proteomes" id="UP000461880">
    <property type="component" value="Unassembled WGS sequence"/>
</dbReference>
<organism evidence="9 10">
    <name type="scientific">Stecheria intestinalis</name>
    <dbReference type="NCBI Taxonomy" id="2606630"/>
    <lineage>
        <taxon>Bacteria</taxon>
        <taxon>Bacillati</taxon>
        <taxon>Bacillota</taxon>
        <taxon>Erysipelotrichia</taxon>
        <taxon>Erysipelotrichales</taxon>
        <taxon>Erysipelotrichaceae</taxon>
        <taxon>Stecheria</taxon>
    </lineage>
</organism>
<accession>A0A7X2NQD5</accession>
<evidence type="ECO:0000313" key="10">
    <source>
        <dbReference type="Proteomes" id="UP000461880"/>
    </source>
</evidence>
<dbReference type="GO" id="GO:0003676">
    <property type="term" value="F:nucleic acid binding"/>
    <property type="evidence" value="ECO:0007669"/>
    <property type="project" value="InterPro"/>
</dbReference>
<dbReference type="EMBL" id="VUMN01000001">
    <property type="protein sequence ID" value="MSS57478.1"/>
    <property type="molecule type" value="Genomic_DNA"/>
</dbReference>
<dbReference type="CDD" id="cd04489">
    <property type="entry name" value="ExoVII_LU_OBF"/>
    <property type="match status" value="1"/>
</dbReference>
<dbReference type="InterPro" id="IPR020579">
    <property type="entry name" value="Exonuc_VII_lsu_C"/>
</dbReference>
<feature type="domain" description="Exonuclease VII large subunit C-terminal" evidence="7">
    <location>
        <begin position="124"/>
        <end position="433"/>
    </location>
</feature>
<comment type="caution">
    <text evidence="9">The sequence shown here is derived from an EMBL/GenBank/DDBJ whole genome shotgun (WGS) entry which is preliminary data.</text>
</comment>
<evidence type="ECO:0000259" key="8">
    <source>
        <dbReference type="Pfam" id="PF13742"/>
    </source>
</evidence>
<gene>
    <name evidence="5 9" type="primary">xseA</name>
    <name evidence="9" type="ORF">FYJ51_00935</name>
</gene>
<evidence type="ECO:0000256" key="1">
    <source>
        <dbReference type="ARBA" id="ARBA00022490"/>
    </source>
</evidence>
<dbReference type="GO" id="GO:0008855">
    <property type="term" value="F:exodeoxyribonuclease VII activity"/>
    <property type="evidence" value="ECO:0007669"/>
    <property type="project" value="UniProtKB-UniRule"/>
</dbReference>
<dbReference type="Pfam" id="PF02601">
    <property type="entry name" value="Exonuc_VII_L"/>
    <property type="match status" value="1"/>
</dbReference>
<dbReference type="InterPro" id="IPR025824">
    <property type="entry name" value="OB-fold_nuc-bd_dom"/>
</dbReference>
<dbReference type="HAMAP" id="MF_00378">
    <property type="entry name" value="Exonuc_7_L"/>
    <property type="match status" value="1"/>
</dbReference>
<dbReference type="InterPro" id="IPR003753">
    <property type="entry name" value="Exonuc_VII_L"/>
</dbReference>
<evidence type="ECO:0000256" key="6">
    <source>
        <dbReference type="RuleBase" id="RU004355"/>
    </source>
</evidence>
<feature type="domain" description="OB-fold nucleic acid binding" evidence="8">
    <location>
        <begin position="7"/>
        <end position="100"/>
    </location>
</feature>
<dbReference type="NCBIfam" id="TIGR00237">
    <property type="entry name" value="xseA"/>
    <property type="match status" value="1"/>
</dbReference>
<keyword evidence="1 5" id="KW-0963">Cytoplasm</keyword>
<protein>
    <recommendedName>
        <fullName evidence="5">Exodeoxyribonuclease 7 large subunit</fullName>
        <ecNumber evidence="5">3.1.11.6</ecNumber>
    </recommendedName>
    <alternativeName>
        <fullName evidence="5">Exodeoxyribonuclease VII large subunit</fullName>
        <shortName evidence="5">Exonuclease VII large subunit</shortName>
    </alternativeName>
</protein>
<dbReference type="PANTHER" id="PTHR30008">
    <property type="entry name" value="EXODEOXYRIBONUCLEASE 7 LARGE SUBUNIT"/>
    <property type="match status" value="1"/>
</dbReference>
<dbReference type="GO" id="GO:0009318">
    <property type="term" value="C:exodeoxyribonuclease VII complex"/>
    <property type="evidence" value="ECO:0007669"/>
    <property type="project" value="UniProtKB-UniRule"/>
</dbReference>
<name>A0A7X2NQD5_9FIRM</name>
<comment type="subunit">
    <text evidence="5">Heterooligomer composed of large and small subunits.</text>
</comment>
<evidence type="ECO:0000259" key="7">
    <source>
        <dbReference type="Pfam" id="PF02601"/>
    </source>
</evidence>
<comment type="subcellular location">
    <subcellularLocation>
        <location evidence="5 6">Cytoplasm</location>
    </subcellularLocation>
</comment>
<evidence type="ECO:0000256" key="5">
    <source>
        <dbReference type="HAMAP-Rule" id="MF_00378"/>
    </source>
</evidence>
<evidence type="ECO:0000256" key="3">
    <source>
        <dbReference type="ARBA" id="ARBA00022801"/>
    </source>
</evidence>
<keyword evidence="10" id="KW-1185">Reference proteome</keyword>
<sequence length="454" mass="50400">MSQRTVTVTALVRYLKSKLENDALIQGILVEGEISNFSAYRSGHWYFSIKDAGAQMRCVMFAGANRRMTWMPKDGDKVIVQADVSVYEGRGEMQLLVTGMKPAGIGDLFLQYEALKAKLAEEGLFDESHKKPIPPYPMRIALVTGKNTAARADVLNTLGRRWPIASIAEFPVLVQGTESAAQIIDALKKADTMGFDVILLVRGGGSIEDLWSFNDERLARTIYQLNTPIITGVGHEVDFTIADFVSDLRAPTPTGAAERCSPDIREVEASLSSLRSRLIVDMNHRMNKEQKALDSLSESPVFRNPMRLYTEPQLRLNTLSLEFRRLLNTVSYRLNQSLEDSRHALVLAAGQRISYAQLKLQETSQNLNHAAKADAVVQRERLNRDASLLDAYSPLKVLRRGYSITMKDQKAVRSAEELAPGDEVSVLLGTGSFRGTVEAVSEKEIDHGKEGNDI</sequence>
<comment type="function">
    <text evidence="5">Bidirectionally degrades single-stranded DNA into large acid-insoluble oligonucleotides, which are then degraded further into small acid-soluble oligonucleotides.</text>
</comment>
<keyword evidence="2 5" id="KW-0540">Nuclease</keyword>
<dbReference type="GO" id="GO:0006308">
    <property type="term" value="P:DNA catabolic process"/>
    <property type="evidence" value="ECO:0007669"/>
    <property type="project" value="UniProtKB-UniRule"/>
</dbReference>
<dbReference type="Pfam" id="PF13742">
    <property type="entry name" value="tRNA_anti_2"/>
    <property type="match status" value="1"/>
</dbReference>
<dbReference type="PANTHER" id="PTHR30008:SF0">
    <property type="entry name" value="EXODEOXYRIBONUCLEASE 7 LARGE SUBUNIT"/>
    <property type="match status" value="1"/>
</dbReference>
<evidence type="ECO:0000256" key="2">
    <source>
        <dbReference type="ARBA" id="ARBA00022722"/>
    </source>
</evidence>
<dbReference type="AlphaFoldDB" id="A0A7X2NQD5"/>
<evidence type="ECO:0000313" key="9">
    <source>
        <dbReference type="EMBL" id="MSS57478.1"/>
    </source>
</evidence>
<proteinExistence type="inferred from homology"/>
<evidence type="ECO:0000256" key="4">
    <source>
        <dbReference type="ARBA" id="ARBA00022839"/>
    </source>
</evidence>
<reference evidence="9 10" key="1">
    <citation type="submission" date="2019-08" db="EMBL/GenBank/DDBJ databases">
        <title>In-depth cultivation of the pig gut microbiome towards novel bacterial diversity and tailored functional studies.</title>
        <authorList>
            <person name="Wylensek D."/>
            <person name="Hitch T.C.A."/>
            <person name="Clavel T."/>
        </authorList>
    </citation>
    <scope>NUCLEOTIDE SEQUENCE [LARGE SCALE GENOMIC DNA]</scope>
    <source>
        <strain evidence="9 10">Oil+RF-744-GAM-WT-6</strain>
    </source>
</reference>